<dbReference type="PANTHER" id="PTHR30614:SF20">
    <property type="entry name" value="GLUTAMINE TRANSPORT SYSTEM PERMEASE PROTEIN GLNP"/>
    <property type="match status" value="1"/>
</dbReference>
<dbReference type="AlphaFoldDB" id="A0A6N7W0F2"/>
<evidence type="ECO:0000256" key="2">
    <source>
        <dbReference type="ARBA" id="ARBA00010072"/>
    </source>
</evidence>
<name>A0A6N7W0F2_ACIFE</name>
<evidence type="ECO:0000256" key="3">
    <source>
        <dbReference type="ARBA" id="ARBA00022448"/>
    </source>
</evidence>
<dbReference type="PANTHER" id="PTHR30614">
    <property type="entry name" value="MEMBRANE COMPONENT OF AMINO ACID ABC TRANSPORTER"/>
    <property type="match status" value="1"/>
</dbReference>
<dbReference type="SUPFAM" id="SSF161098">
    <property type="entry name" value="MetI-like"/>
    <property type="match status" value="1"/>
</dbReference>
<evidence type="ECO:0000256" key="6">
    <source>
        <dbReference type="ARBA" id="ARBA00022970"/>
    </source>
</evidence>
<dbReference type="InterPro" id="IPR035906">
    <property type="entry name" value="MetI-like_sf"/>
</dbReference>
<accession>A0A6N7W0F2</accession>
<dbReference type="Pfam" id="PF00528">
    <property type="entry name" value="BPD_transp_1"/>
    <property type="match status" value="1"/>
</dbReference>
<dbReference type="InterPro" id="IPR000515">
    <property type="entry name" value="MetI-like"/>
</dbReference>
<keyword evidence="7 9" id="KW-1133">Transmembrane helix</keyword>
<evidence type="ECO:0000313" key="11">
    <source>
        <dbReference type="EMBL" id="MSS81932.1"/>
    </source>
</evidence>
<sequence>MFKFYVLEPYFPLLTSAVWITLKFTFFSTFLGFIGGFILALFTISKNRILSPFAKFYISVFRGTPLLVQLMLIYFATPQLTGYTISALEAGVLSFGMNSAAYISEALRGGILSVDKGQWEAAFSLGVPKHRFILDVILPQAIKNTFPALVNESIALLKDSSLVSVIGVADTLRWADLVQAKTFRAFEAFIIAAVVYYVLVMGITFIGGYVEKKVRISD</sequence>
<dbReference type="Proteomes" id="UP000441455">
    <property type="component" value="Unassembled WGS sequence"/>
</dbReference>
<keyword evidence="4" id="KW-1003">Cell membrane</keyword>
<evidence type="ECO:0000256" key="5">
    <source>
        <dbReference type="ARBA" id="ARBA00022692"/>
    </source>
</evidence>
<dbReference type="EMBL" id="VULN01000005">
    <property type="protein sequence ID" value="MSS81932.1"/>
    <property type="molecule type" value="Genomic_DNA"/>
</dbReference>
<dbReference type="GO" id="GO:0043190">
    <property type="term" value="C:ATP-binding cassette (ABC) transporter complex"/>
    <property type="evidence" value="ECO:0007669"/>
    <property type="project" value="InterPro"/>
</dbReference>
<evidence type="ECO:0000256" key="9">
    <source>
        <dbReference type="RuleBase" id="RU363032"/>
    </source>
</evidence>
<dbReference type="InterPro" id="IPR010065">
    <property type="entry name" value="AA_ABC_transptr_permease_3TM"/>
</dbReference>
<evidence type="ECO:0000256" key="7">
    <source>
        <dbReference type="ARBA" id="ARBA00022989"/>
    </source>
</evidence>
<dbReference type="PROSITE" id="PS50928">
    <property type="entry name" value="ABC_TM1"/>
    <property type="match status" value="1"/>
</dbReference>
<comment type="similarity">
    <text evidence="2">Belongs to the binding-protein-dependent transport system permease family. HisMQ subfamily.</text>
</comment>
<dbReference type="FunFam" id="1.10.3720.10:FF:000033">
    <property type="entry name" value="Polar amino acid ABC transporter permease"/>
    <property type="match status" value="1"/>
</dbReference>
<evidence type="ECO:0000256" key="4">
    <source>
        <dbReference type="ARBA" id="ARBA00022475"/>
    </source>
</evidence>
<keyword evidence="5 9" id="KW-0812">Transmembrane</keyword>
<evidence type="ECO:0000313" key="12">
    <source>
        <dbReference type="Proteomes" id="UP000441455"/>
    </source>
</evidence>
<dbReference type="Gene3D" id="1.10.3720.10">
    <property type="entry name" value="MetI-like"/>
    <property type="match status" value="1"/>
</dbReference>
<dbReference type="GO" id="GO:0022857">
    <property type="term" value="F:transmembrane transporter activity"/>
    <property type="evidence" value="ECO:0007669"/>
    <property type="project" value="InterPro"/>
</dbReference>
<comment type="caution">
    <text evidence="11">The sequence shown here is derived from an EMBL/GenBank/DDBJ whole genome shotgun (WGS) entry which is preliminary data.</text>
</comment>
<proteinExistence type="inferred from homology"/>
<evidence type="ECO:0000256" key="1">
    <source>
        <dbReference type="ARBA" id="ARBA00004651"/>
    </source>
</evidence>
<feature type="domain" description="ABC transmembrane type-1" evidence="10">
    <location>
        <begin position="18"/>
        <end position="207"/>
    </location>
</feature>
<keyword evidence="6" id="KW-0029">Amino-acid transport</keyword>
<keyword evidence="3 9" id="KW-0813">Transport</keyword>
<dbReference type="CDD" id="cd06261">
    <property type="entry name" value="TM_PBP2"/>
    <property type="match status" value="1"/>
</dbReference>
<comment type="subcellular location">
    <subcellularLocation>
        <location evidence="1 9">Cell membrane</location>
        <topology evidence="1 9">Multi-pass membrane protein</topology>
    </subcellularLocation>
</comment>
<dbReference type="RefSeq" id="WP_154487923.1">
    <property type="nucleotide sequence ID" value="NZ_VULN01000005.1"/>
</dbReference>
<feature type="transmembrane region" description="Helical" evidence="9">
    <location>
        <begin position="188"/>
        <end position="210"/>
    </location>
</feature>
<keyword evidence="8 9" id="KW-0472">Membrane</keyword>
<gene>
    <name evidence="11" type="ORF">FX155_04900</name>
</gene>
<dbReference type="GO" id="GO:0006865">
    <property type="term" value="P:amino acid transport"/>
    <property type="evidence" value="ECO:0007669"/>
    <property type="project" value="UniProtKB-KW"/>
</dbReference>
<protein>
    <submittedName>
        <fullName evidence="11">Amino acid ABC transporter permease</fullName>
    </submittedName>
</protein>
<evidence type="ECO:0000256" key="8">
    <source>
        <dbReference type="ARBA" id="ARBA00023136"/>
    </source>
</evidence>
<feature type="transmembrane region" description="Helical" evidence="9">
    <location>
        <begin position="20"/>
        <end position="44"/>
    </location>
</feature>
<dbReference type="InterPro" id="IPR043429">
    <property type="entry name" value="ArtM/GltK/GlnP/TcyL/YhdX-like"/>
</dbReference>
<organism evidence="11 12">
    <name type="scientific">Acidaminococcus fermentans</name>
    <dbReference type="NCBI Taxonomy" id="905"/>
    <lineage>
        <taxon>Bacteria</taxon>
        <taxon>Bacillati</taxon>
        <taxon>Bacillota</taxon>
        <taxon>Negativicutes</taxon>
        <taxon>Acidaminococcales</taxon>
        <taxon>Acidaminococcaceae</taxon>
        <taxon>Acidaminococcus</taxon>
    </lineage>
</organism>
<feature type="transmembrane region" description="Helical" evidence="9">
    <location>
        <begin position="56"/>
        <end position="77"/>
    </location>
</feature>
<dbReference type="OrthoDB" id="9805999at2"/>
<dbReference type="NCBIfam" id="TIGR01726">
    <property type="entry name" value="HEQRo_perm_3TM"/>
    <property type="match status" value="1"/>
</dbReference>
<reference evidence="11 12" key="1">
    <citation type="submission" date="2019-08" db="EMBL/GenBank/DDBJ databases">
        <title>In-depth cultivation of the pig gut microbiome towards novel bacterial diversity and tailored functional studies.</title>
        <authorList>
            <person name="Wylensek D."/>
            <person name="Hitch T.C.A."/>
            <person name="Clavel T."/>
        </authorList>
    </citation>
    <scope>NUCLEOTIDE SEQUENCE [LARGE SCALE GENOMIC DNA]</scope>
    <source>
        <strain evidence="11 12">WCA-389-WT-5B</strain>
    </source>
</reference>
<evidence type="ECO:0000259" key="10">
    <source>
        <dbReference type="PROSITE" id="PS50928"/>
    </source>
</evidence>